<evidence type="ECO:0000256" key="2">
    <source>
        <dbReference type="ARBA" id="ARBA00023315"/>
    </source>
</evidence>
<sequence>MIPNHPPIEIRPLEAAHLPEVHRMLIELATHHGDVATITPPVLRSLVLDAPDLRGLVAFPADRPSRLPVGYALLSRRTDLITGRSGYDITHLFVQDVFRGRGIGRALIAAARCLALAEGCTRLTIGTHPANSGAAAAYRAMGLAERPAPGPSFAVALG</sequence>
<dbReference type="SUPFAM" id="SSF55729">
    <property type="entry name" value="Acyl-CoA N-acyltransferases (Nat)"/>
    <property type="match status" value="1"/>
</dbReference>
<keyword evidence="2" id="KW-0012">Acyltransferase</keyword>
<dbReference type="PROSITE" id="PS51186">
    <property type="entry name" value="GNAT"/>
    <property type="match status" value="1"/>
</dbReference>
<dbReference type="GO" id="GO:0008080">
    <property type="term" value="F:N-acetyltransferase activity"/>
    <property type="evidence" value="ECO:0007669"/>
    <property type="project" value="UniProtKB-ARBA"/>
</dbReference>
<name>A0A411Z778_9RHOB</name>
<gene>
    <name evidence="4" type="ORF">D1012_02070</name>
</gene>
<accession>A0A411Z778</accession>
<dbReference type="InterPro" id="IPR016181">
    <property type="entry name" value="Acyl_CoA_acyltransferase"/>
</dbReference>
<keyword evidence="1 4" id="KW-0808">Transferase</keyword>
<dbReference type="AlphaFoldDB" id="A0A411Z778"/>
<evidence type="ECO:0000256" key="1">
    <source>
        <dbReference type="ARBA" id="ARBA00022679"/>
    </source>
</evidence>
<dbReference type="InterPro" id="IPR051016">
    <property type="entry name" value="Diverse_Substrate_AcTransf"/>
</dbReference>
<dbReference type="OrthoDB" id="7651332at2"/>
<reference evidence="4 5" key="1">
    <citation type="submission" date="2018-08" db="EMBL/GenBank/DDBJ databases">
        <title>Flavobacterium tibetense sp. nov., isolated from a wetland YonghuCo on Tibetan Plateau.</title>
        <authorList>
            <person name="Phurbu D."/>
            <person name="Lu H."/>
            <person name="Xing P."/>
        </authorList>
    </citation>
    <scope>NUCLEOTIDE SEQUENCE [LARGE SCALE GENOMIC DNA]</scope>
    <source>
        <strain evidence="4 5">DJC</strain>
    </source>
</reference>
<dbReference type="Proteomes" id="UP000284547">
    <property type="component" value="Unassembled WGS sequence"/>
</dbReference>
<dbReference type="RefSeq" id="WP_118149656.1">
    <property type="nucleotide sequence ID" value="NZ_QWEY01000001.1"/>
</dbReference>
<keyword evidence="5" id="KW-1185">Reference proteome</keyword>
<comment type="caution">
    <text evidence="4">The sequence shown here is derived from an EMBL/GenBank/DDBJ whole genome shotgun (WGS) entry which is preliminary data.</text>
</comment>
<dbReference type="Gene3D" id="3.40.630.30">
    <property type="match status" value="1"/>
</dbReference>
<evidence type="ECO:0000313" key="4">
    <source>
        <dbReference type="EMBL" id="RGP38923.1"/>
    </source>
</evidence>
<dbReference type="CDD" id="cd04301">
    <property type="entry name" value="NAT_SF"/>
    <property type="match status" value="1"/>
</dbReference>
<evidence type="ECO:0000259" key="3">
    <source>
        <dbReference type="PROSITE" id="PS51186"/>
    </source>
</evidence>
<organism evidence="4 5">
    <name type="scientific">Pseudotabrizicola alkalilacus</name>
    <dbReference type="NCBI Taxonomy" id="2305252"/>
    <lineage>
        <taxon>Bacteria</taxon>
        <taxon>Pseudomonadati</taxon>
        <taxon>Pseudomonadota</taxon>
        <taxon>Alphaproteobacteria</taxon>
        <taxon>Rhodobacterales</taxon>
        <taxon>Paracoccaceae</taxon>
        <taxon>Pseudotabrizicola</taxon>
    </lineage>
</organism>
<dbReference type="PANTHER" id="PTHR10545:SF29">
    <property type="entry name" value="GH14572P-RELATED"/>
    <property type="match status" value="1"/>
</dbReference>
<dbReference type="PANTHER" id="PTHR10545">
    <property type="entry name" value="DIAMINE N-ACETYLTRANSFERASE"/>
    <property type="match status" value="1"/>
</dbReference>
<dbReference type="EMBL" id="QWEY01000001">
    <property type="protein sequence ID" value="RGP38923.1"/>
    <property type="molecule type" value="Genomic_DNA"/>
</dbReference>
<evidence type="ECO:0000313" key="5">
    <source>
        <dbReference type="Proteomes" id="UP000284547"/>
    </source>
</evidence>
<proteinExistence type="predicted"/>
<dbReference type="InterPro" id="IPR000182">
    <property type="entry name" value="GNAT_dom"/>
</dbReference>
<protein>
    <submittedName>
        <fullName evidence="4">GNAT family N-acetyltransferase</fullName>
    </submittedName>
</protein>
<feature type="domain" description="N-acetyltransferase" evidence="3">
    <location>
        <begin position="8"/>
        <end position="158"/>
    </location>
</feature>
<dbReference type="Pfam" id="PF00583">
    <property type="entry name" value="Acetyltransf_1"/>
    <property type="match status" value="1"/>
</dbReference>